<protein>
    <submittedName>
        <fullName evidence="2">Uncharacterized protein</fullName>
    </submittedName>
</protein>
<comment type="caution">
    <text evidence="2">The sequence shown here is derived from an EMBL/GenBank/DDBJ whole genome shotgun (WGS) entry which is preliminary data.</text>
</comment>
<gene>
    <name evidence="2" type="ORF">SKAU_G00048140</name>
</gene>
<feature type="region of interest" description="Disordered" evidence="1">
    <location>
        <begin position="63"/>
        <end position="94"/>
    </location>
</feature>
<keyword evidence="3" id="KW-1185">Reference proteome</keyword>
<proteinExistence type="predicted"/>
<accession>A0A9Q1J7B6</accession>
<dbReference type="AlphaFoldDB" id="A0A9Q1J7B6"/>
<sequence length="150" mass="16833">MIHRKLSRTKASRRNRKALAQFAFLQRSRVTAERGTAADPAAIPPKNLRRHYGPMHVLRPLSQNQHVPQLSSKASAKNRAGGGTIPRLPRGYHRNCGLTRVLSKRAQRPVAFSHGWAQTRQDPFGHAVSGQLPDFSPRHHGNPALKREQH</sequence>
<evidence type="ECO:0000313" key="2">
    <source>
        <dbReference type="EMBL" id="KAJ8374234.1"/>
    </source>
</evidence>
<evidence type="ECO:0000313" key="3">
    <source>
        <dbReference type="Proteomes" id="UP001152622"/>
    </source>
</evidence>
<reference evidence="2" key="1">
    <citation type="journal article" date="2023" name="Science">
        <title>Genome structures resolve the early diversification of teleost fishes.</title>
        <authorList>
            <person name="Parey E."/>
            <person name="Louis A."/>
            <person name="Montfort J."/>
            <person name="Bouchez O."/>
            <person name="Roques C."/>
            <person name="Iampietro C."/>
            <person name="Lluch J."/>
            <person name="Castinel A."/>
            <person name="Donnadieu C."/>
            <person name="Desvignes T."/>
            <person name="Floi Bucao C."/>
            <person name="Jouanno E."/>
            <person name="Wen M."/>
            <person name="Mejri S."/>
            <person name="Dirks R."/>
            <person name="Jansen H."/>
            <person name="Henkel C."/>
            <person name="Chen W.J."/>
            <person name="Zahm M."/>
            <person name="Cabau C."/>
            <person name="Klopp C."/>
            <person name="Thompson A.W."/>
            <person name="Robinson-Rechavi M."/>
            <person name="Braasch I."/>
            <person name="Lecointre G."/>
            <person name="Bobe J."/>
            <person name="Postlethwait J.H."/>
            <person name="Berthelot C."/>
            <person name="Roest Crollius H."/>
            <person name="Guiguen Y."/>
        </authorList>
    </citation>
    <scope>NUCLEOTIDE SEQUENCE</scope>
    <source>
        <strain evidence="2">WJC10195</strain>
    </source>
</reference>
<dbReference type="EMBL" id="JAINUF010000002">
    <property type="protein sequence ID" value="KAJ8374234.1"/>
    <property type="molecule type" value="Genomic_DNA"/>
</dbReference>
<feature type="compositionally biased region" description="Polar residues" evidence="1">
    <location>
        <begin position="63"/>
        <end position="75"/>
    </location>
</feature>
<name>A0A9Q1J7B6_SYNKA</name>
<dbReference type="OrthoDB" id="20799at2759"/>
<evidence type="ECO:0000256" key="1">
    <source>
        <dbReference type="SAM" id="MobiDB-lite"/>
    </source>
</evidence>
<dbReference type="Proteomes" id="UP001152622">
    <property type="component" value="Chromosome 2"/>
</dbReference>
<organism evidence="2 3">
    <name type="scientific">Synaphobranchus kaupii</name>
    <name type="common">Kaup's arrowtooth eel</name>
    <dbReference type="NCBI Taxonomy" id="118154"/>
    <lineage>
        <taxon>Eukaryota</taxon>
        <taxon>Metazoa</taxon>
        <taxon>Chordata</taxon>
        <taxon>Craniata</taxon>
        <taxon>Vertebrata</taxon>
        <taxon>Euteleostomi</taxon>
        <taxon>Actinopterygii</taxon>
        <taxon>Neopterygii</taxon>
        <taxon>Teleostei</taxon>
        <taxon>Anguilliformes</taxon>
        <taxon>Synaphobranchidae</taxon>
        <taxon>Synaphobranchus</taxon>
    </lineage>
</organism>
<feature type="region of interest" description="Disordered" evidence="1">
    <location>
        <begin position="121"/>
        <end position="150"/>
    </location>
</feature>